<feature type="region of interest" description="Disordered" evidence="1">
    <location>
        <begin position="19"/>
        <end position="109"/>
    </location>
</feature>
<name>A0A8H3IQH1_9LECA</name>
<keyword evidence="4" id="KW-1185">Reference proteome</keyword>
<evidence type="ECO:0000313" key="3">
    <source>
        <dbReference type="EMBL" id="CAF9927698.1"/>
    </source>
</evidence>
<evidence type="ECO:0000256" key="2">
    <source>
        <dbReference type="SAM" id="SignalP"/>
    </source>
</evidence>
<evidence type="ECO:0000313" key="4">
    <source>
        <dbReference type="Proteomes" id="UP000664169"/>
    </source>
</evidence>
<feature type="compositionally biased region" description="Basic and acidic residues" evidence="1">
    <location>
        <begin position="27"/>
        <end position="37"/>
    </location>
</feature>
<accession>A0A8H3IQH1</accession>
<dbReference type="Proteomes" id="UP000664169">
    <property type="component" value="Unassembled WGS sequence"/>
</dbReference>
<proteinExistence type="predicted"/>
<dbReference type="AlphaFoldDB" id="A0A8H3IQH1"/>
<feature type="region of interest" description="Disordered" evidence="1">
    <location>
        <begin position="254"/>
        <end position="314"/>
    </location>
</feature>
<feature type="compositionally biased region" description="Polar residues" evidence="1">
    <location>
        <begin position="299"/>
        <end position="314"/>
    </location>
</feature>
<organism evidence="3 4">
    <name type="scientific">Gomphillus americanus</name>
    <dbReference type="NCBI Taxonomy" id="1940652"/>
    <lineage>
        <taxon>Eukaryota</taxon>
        <taxon>Fungi</taxon>
        <taxon>Dikarya</taxon>
        <taxon>Ascomycota</taxon>
        <taxon>Pezizomycotina</taxon>
        <taxon>Lecanoromycetes</taxon>
        <taxon>OSLEUM clade</taxon>
        <taxon>Ostropomycetidae</taxon>
        <taxon>Ostropales</taxon>
        <taxon>Graphidaceae</taxon>
        <taxon>Gomphilloideae</taxon>
        <taxon>Gomphillus</taxon>
    </lineage>
</organism>
<dbReference type="EMBL" id="CAJPDQ010000027">
    <property type="protein sequence ID" value="CAF9927698.1"/>
    <property type="molecule type" value="Genomic_DNA"/>
</dbReference>
<feature type="chain" id="PRO_5034711708" evidence="2">
    <location>
        <begin position="20"/>
        <end position="314"/>
    </location>
</feature>
<protein>
    <submittedName>
        <fullName evidence="3">Uncharacterized protein</fullName>
    </submittedName>
</protein>
<keyword evidence="2" id="KW-0732">Signal</keyword>
<sequence length="314" mass="33540">MICLLFVLVACILARPTYGNFQRRPPQNHEHLPDGLQRRAPPKAQDSGSARGSASTGSSGSLLSSTTEPSHGFGATKRTAADHGKSGNGPNPSTKAHAIKDPPKPKQPSVAAELYMKGPGKITPTIANGFSLSSKTFNIPKGQQVYAIAKNSRQLDVKMESQAGGEHQVLFSGRAAMLSSSAWPGTGPHDEGIAIAQSYSDSTGFRRAGATTGKSATSYVGSYDPHVKSAVFHKVYGRGKTSGMVDATIYSLRTPAGKPGRKPKESYRQKLAQDPTLAFRIKQPYPEAERRPVPEFPQTEGNSYFYTATMDSGE</sequence>
<feature type="signal peptide" evidence="2">
    <location>
        <begin position="1"/>
        <end position="19"/>
    </location>
</feature>
<gene>
    <name evidence="3" type="ORF">GOMPHAMPRED_004473</name>
</gene>
<evidence type="ECO:0000256" key="1">
    <source>
        <dbReference type="SAM" id="MobiDB-lite"/>
    </source>
</evidence>
<comment type="caution">
    <text evidence="3">The sequence shown here is derived from an EMBL/GenBank/DDBJ whole genome shotgun (WGS) entry which is preliminary data.</text>
</comment>
<reference evidence="3" key="1">
    <citation type="submission" date="2021-03" db="EMBL/GenBank/DDBJ databases">
        <authorList>
            <person name="Tagirdzhanova G."/>
        </authorList>
    </citation>
    <scope>NUCLEOTIDE SEQUENCE</scope>
</reference>
<feature type="compositionally biased region" description="Low complexity" evidence="1">
    <location>
        <begin position="47"/>
        <end position="66"/>
    </location>
</feature>